<dbReference type="VEuPathDB" id="FungiDB:PC110_g21356"/>
<feature type="region of interest" description="Disordered" evidence="2">
    <location>
        <begin position="86"/>
        <end position="118"/>
    </location>
</feature>
<keyword evidence="3" id="KW-0812">Transmembrane</keyword>
<dbReference type="InterPro" id="IPR040014">
    <property type="entry name" value="CIR1"/>
</dbReference>
<dbReference type="Proteomes" id="UP000688947">
    <property type="component" value="Unassembled WGS sequence"/>
</dbReference>
<evidence type="ECO:0000313" key="6">
    <source>
        <dbReference type="Proteomes" id="UP000688947"/>
    </source>
</evidence>
<protein>
    <recommendedName>
        <fullName evidence="4">CBF1-interacting co-repressor CIR N-terminal domain-containing protein</fullName>
    </recommendedName>
</protein>
<proteinExistence type="predicted"/>
<dbReference type="Pfam" id="PF10197">
    <property type="entry name" value="Cir_N"/>
    <property type="match status" value="1"/>
</dbReference>
<dbReference type="InterPro" id="IPR019339">
    <property type="entry name" value="CIR_N_dom"/>
</dbReference>
<comment type="caution">
    <text evidence="5">The sequence shown here is derived from an EMBL/GenBank/DDBJ whole genome shotgun (WGS) entry which is preliminary data.</text>
</comment>
<evidence type="ECO:0000259" key="4">
    <source>
        <dbReference type="SMART" id="SM01083"/>
    </source>
</evidence>
<dbReference type="PANTHER" id="PTHR13151:SF2">
    <property type="entry name" value="COREPRESSOR INTERACTING WITH RBPJ 1"/>
    <property type="match status" value="1"/>
</dbReference>
<feature type="transmembrane region" description="Helical" evidence="3">
    <location>
        <begin position="330"/>
        <end position="347"/>
    </location>
</feature>
<keyword evidence="1" id="KW-0175">Coiled coil</keyword>
<feature type="transmembrane region" description="Helical" evidence="3">
    <location>
        <begin position="389"/>
        <end position="407"/>
    </location>
</feature>
<dbReference type="OrthoDB" id="6253837at2759"/>
<dbReference type="AlphaFoldDB" id="A0A8T1UUV5"/>
<keyword evidence="3" id="KW-0472">Membrane</keyword>
<accession>A0A8T1UUV5</accession>
<evidence type="ECO:0000256" key="2">
    <source>
        <dbReference type="SAM" id="MobiDB-lite"/>
    </source>
</evidence>
<evidence type="ECO:0000313" key="5">
    <source>
        <dbReference type="EMBL" id="KAG6970980.1"/>
    </source>
</evidence>
<feature type="compositionally biased region" description="Basic and acidic residues" evidence="2">
    <location>
        <begin position="86"/>
        <end position="97"/>
    </location>
</feature>
<sequence length="411" mass="46792">MSLQFLGQKSWHPASKANQKRIWVAEQQAKEREERERQKAKEVRKAAEALQAQQAAAAAGDVAAARCVASAQVNFLYAAPPGLPEAKEAADKKHQKEEDEAVREFRRRAERRGDSQRSKLERYVGRRAEETLTIKDQVERFPILKDAPVEGKYTETIKVNFNPLGLRLRNVRCIRCGEWGHQSGDRECKLRDQNPNGEWRWEDPVTEINKLKSAKQDLVLRRGALPLEMQEAAVEEFEILQSDDEDVEAAFLATLSTKEKKKLMKKLKKQSRDDSSSGSEADSDASSHRHRFKKSKLSMRLAFIWLSGAVIFSIIDMVQFFHGEYFSFEAYARLLGFLLSLAAAVYVQSRDPVVAWIATWFIVGLVNRKNTYEDETKESFERLQTAATIAVYIFGVVLFVDTVNGLYDILG</sequence>
<dbReference type="PANTHER" id="PTHR13151">
    <property type="entry name" value="CBF1 INTERACTING COREPRESSOR CIR"/>
    <property type="match status" value="1"/>
</dbReference>
<evidence type="ECO:0000256" key="1">
    <source>
        <dbReference type="SAM" id="Coils"/>
    </source>
</evidence>
<feature type="coiled-coil region" evidence="1">
    <location>
        <begin position="26"/>
        <end position="53"/>
    </location>
</feature>
<feature type="transmembrane region" description="Helical" evidence="3">
    <location>
        <begin position="353"/>
        <end position="368"/>
    </location>
</feature>
<reference evidence="5" key="1">
    <citation type="submission" date="2021-01" db="EMBL/GenBank/DDBJ databases">
        <title>Phytophthora aleatoria, a newly-described species from Pinus radiata is distinct from Phytophthora cactorum isolates based on comparative genomics.</title>
        <authorList>
            <person name="Mcdougal R."/>
            <person name="Panda P."/>
            <person name="Williams N."/>
            <person name="Studholme D.J."/>
        </authorList>
    </citation>
    <scope>NUCLEOTIDE SEQUENCE</scope>
    <source>
        <strain evidence="5">NZFS 3830</strain>
    </source>
</reference>
<keyword evidence="3" id="KW-1133">Transmembrane helix</keyword>
<dbReference type="GO" id="GO:0005634">
    <property type="term" value="C:nucleus"/>
    <property type="evidence" value="ECO:0007669"/>
    <property type="project" value="TreeGrafter"/>
</dbReference>
<feature type="domain" description="CBF1-interacting co-repressor CIR N-terminal" evidence="4">
    <location>
        <begin position="10"/>
        <end position="46"/>
    </location>
</feature>
<dbReference type="SMART" id="SM01083">
    <property type="entry name" value="Cir_N"/>
    <property type="match status" value="1"/>
</dbReference>
<feature type="region of interest" description="Disordered" evidence="2">
    <location>
        <begin position="1"/>
        <end position="20"/>
    </location>
</feature>
<organism evidence="5 6">
    <name type="scientific">Phytophthora cactorum</name>
    <dbReference type="NCBI Taxonomy" id="29920"/>
    <lineage>
        <taxon>Eukaryota</taxon>
        <taxon>Sar</taxon>
        <taxon>Stramenopiles</taxon>
        <taxon>Oomycota</taxon>
        <taxon>Peronosporomycetes</taxon>
        <taxon>Peronosporales</taxon>
        <taxon>Peronosporaceae</taxon>
        <taxon>Phytophthora</taxon>
    </lineage>
</organism>
<name>A0A8T1UUV5_9STRA</name>
<gene>
    <name evidence="5" type="ORF">JG687_00002327</name>
</gene>
<dbReference type="VEuPathDB" id="FungiDB:PC110_g21354"/>
<dbReference type="EMBL" id="JAENGZ010000061">
    <property type="protein sequence ID" value="KAG6970980.1"/>
    <property type="molecule type" value="Genomic_DNA"/>
</dbReference>
<feature type="region of interest" description="Disordered" evidence="2">
    <location>
        <begin position="266"/>
        <end position="287"/>
    </location>
</feature>
<feature type="transmembrane region" description="Helical" evidence="3">
    <location>
        <begin position="297"/>
        <end position="318"/>
    </location>
</feature>
<dbReference type="GO" id="GO:0003714">
    <property type="term" value="F:transcription corepressor activity"/>
    <property type="evidence" value="ECO:0007669"/>
    <property type="project" value="InterPro"/>
</dbReference>
<evidence type="ECO:0000256" key="3">
    <source>
        <dbReference type="SAM" id="Phobius"/>
    </source>
</evidence>